<organism evidence="9 10">
    <name type="scientific">Salinispira pacifica</name>
    <dbReference type="NCBI Taxonomy" id="1307761"/>
    <lineage>
        <taxon>Bacteria</taxon>
        <taxon>Pseudomonadati</taxon>
        <taxon>Spirochaetota</taxon>
        <taxon>Spirochaetia</taxon>
        <taxon>Spirochaetales</taxon>
        <taxon>Spirochaetaceae</taxon>
        <taxon>Salinispira</taxon>
    </lineage>
</organism>
<dbReference type="AlphaFoldDB" id="V5WHD9"/>
<evidence type="ECO:0000313" key="10">
    <source>
        <dbReference type="Proteomes" id="UP000018680"/>
    </source>
</evidence>
<dbReference type="InterPro" id="IPR006299">
    <property type="entry name" value="FlgC"/>
</dbReference>
<evidence type="ECO:0000256" key="2">
    <source>
        <dbReference type="ARBA" id="ARBA00009677"/>
    </source>
</evidence>
<evidence type="ECO:0000256" key="6">
    <source>
        <dbReference type="RuleBase" id="RU362062"/>
    </source>
</evidence>
<feature type="domain" description="Flagellar basal body rod protein N-terminal" evidence="7">
    <location>
        <begin position="7"/>
        <end position="34"/>
    </location>
</feature>
<gene>
    <name evidence="9" type="ORF">L21SP2_1173</name>
</gene>
<name>V5WHD9_9SPIO</name>
<dbReference type="Pfam" id="PF06429">
    <property type="entry name" value="Flg_bbr_C"/>
    <property type="match status" value="1"/>
</dbReference>
<evidence type="ECO:0000256" key="3">
    <source>
        <dbReference type="ARBA" id="ARBA00017941"/>
    </source>
</evidence>
<dbReference type="NCBIfam" id="TIGR01395">
    <property type="entry name" value="FlgC"/>
    <property type="match status" value="1"/>
</dbReference>
<comment type="similarity">
    <text evidence="2">Belongs to the flagella basal body rod proteins family.</text>
</comment>
<keyword evidence="9" id="KW-0282">Flagellum</keyword>
<evidence type="ECO:0000259" key="8">
    <source>
        <dbReference type="Pfam" id="PF06429"/>
    </source>
</evidence>
<dbReference type="PANTHER" id="PTHR30435">
    <property type="entry name" value="FLAGELLAR PROTEIN"/>
    <property type="match status" value="1"/>
</dbReference>
<dbReference type="PATRIC" id="fig|1307761.3.peg.1168"/>
<proteinExistence type="inferred from homology"/>
<evidence type="ECO:0000256" key="1">
    <source>
        <dbReference type="ARBA" id="ARBA00004117"/>
    </source>
</evidence>
<evidence type="ECO:0000256" key="4">
    <source>
        <dbReference type="ARBA" id="ARBA00023143"/>
    </source>
</evidence>
<dbReference type="PROSITE" id="PS00588">
    <property type="entry name" value="FLAGELLA_BB_ROD"/>
    <property type="match status" value="1"/>
</dbReference>
<feature type="domain" description="Flagellar basal-body/hook protein C-terminal" evidence="8">
    <location>
        <begin position="105"/>
        <end position="149"/>
    </location>
</feature>
<dbReference type="InterPro" id="IPR001444">
    <property type="entry name" value="Flag_bb_rod_N"/>
</dbReference>
<dbReference type="PANTHER" id="PTHR30435:SF2">
    <property type="entry name" value="FLAGELLAR BASAL-BODY ROD PROTEIN FLGC"/>
    <property type="match status" value="1"/>
</dbReference>
<keyword evidence="9" id="KW-0966">Cell projection</keyword>
<dbReference type="Pfam" id="PF00460">
    <property type="entry name" value="Flg_bb_rod"/>
    <property type="match status" value="1"/>
</dbReference>
<reference evidence="9 10" key="1">
    <citation type="journal article" date="2015" name="Stand. Genomic Sci.">
        <title>Complete genome sequence and description of Salinispira pacifica gen. nov., sp. nov., a novel spirochaete isolated form a hypersaline microbial mat.</title>
        <authorList>
            <person name="Ben Hania W."/>
            <person name="Joseph M."/>
            <person name="Schumann P."/>
            <person name="Bunk B."/>
            <person name="Fiebig A."/>
            <person name="Sproer C."/>
            <person name="Klenk H.P."/>
            <person name="Fardeau M.L."/>
            <person name="Spring S."/>
        </authorList>
    </citation>
    <scope>NUCLEOTIDE SEQUENCE [LARGE SCALE GENOMIC DNA]</scope>
    <source>
        <strain evidence="9 10">L21-RPul-D2</strain>
    </source>
</reference>
<keyword evidence="9" id="KW-0969">Cilium</keyword>
<evidence type="ECO:0000259" key="7">
    <source>
        <dbReference type="Pfam" id="PF00460"/>
    </source>
</evidence>
<dbReference type="KEGG" id="slr:L21SP2_1173"/>
<dbReference type="RefSeq" id="WP_024267500.1">
    <property type="nucleotide sequence ID" value="NC_023035.1"/>
</dbReference>
<dbReference type="OrthoDB" id="9794148at2"/>
<keyword evidence="4 6" id="KW-0975">Bacterial flagellum</keyword>
<keyword evidence="10" id="KW-1185">Reference proteome</keyword>
<dbReference type="GO" id="GO:0030694">
    <property type="term" value="C:bacterial-type flagellum basal body, rod"/>
    <property type="evidence" value="ECO:0007669"/>
    <property type="project" value="UniProtKB-UniRule"/>
</dbReference>
<dbReference type="InterPro" id="IPR019776">
    <property type="entry name" value="Flagellar_basal_body_rod_CS"/>
</dbReference>
<accession>V5WHD9</accession>
<dbReference type="STRING" id="1307761.L21SP2_1173"/>
<dbReference type="HOGENOM" id="CLU_123272_0_0_12"/>
<dbReference type="InterPro" id="IPR010930">
    <property type="entry name" value="Flg_bb/hook_C_dom"/>
</dbReference>
<evidence type="ECO:0000313" key="9">
    <source>
        <dbReference type="EMBL" id="AHC14576.1"/>
    </source>
</evidence>
<dbReference type="GO" id="GO:0071978">
    <property type="term" value="P:bacterial-type flagellum-dependent swarming motility"/>
    <property type="evidence" value="ECO:0007669"/>
    <property type="project" value="TreeGrafter"/>
</dbReference>
<comment type="subcellular location">
    <subcellularLocation>
        <location evidence="1 6">Bacterial flagellum basal body</location>
    </subcellularLocation>
</comment>
<dbReference type="Proteomes" id="UP000018680">
    <property type="component" value="Chromosome"/>
</dbReference>
<protein>
    <recommendedName>
        <fullName evidence="3 6">Flagellar basal-body rod protein FlgC</fullName>
    </recommendedName>
</protein>
<evidence type="ECO:0000256" key="5">
    <source>
        <dbReference type="ARBA" id="ARBA00025933"/>
    </source>
</evidence>
<dbReference type="EMBL" id="CP006939">
    <property type="protein sequence ID" value="AHC14576.1"/>
    <property type="molecule type" value="Genomic_DNA"/>
</dbReference>
<comment type="subunit">
    <text evidence="5 6">The basal body constitutes a major portion of the flagellar organelle and consists of four rings (L,P,S, and M) mounted on a central rod. The rod consists of about 26 subunits of FlgG in the distal portion, and FlgB, FlgC and FlgF are thought to build up the proximal portion of the rod with about 6 subunits each.</text>
</comment>
<dbReference type="eggNOG" id="COG1558">
    <property type="taxonomic scope" value="Bacteria"/>
</dbReference>
<sequence>MGMFSTLNIASSGLTAQRLRQDVIANNIANVETTRTPEGGPYRRSRVIVAPSTEGTTWKSQYFPKALDSGVGSGVQVVEIDKDMDDPLRLVYDPTHPDAIKAGPQAGYVEYPNVNVVEEMTDLISASRSYDANIAVVDGAKNMFMKALEIGR</sequence>